<keyword evidence="3" id="KW-1185">Reference proteome</keyword>
<evidence type="ECO:0000313" key="2">
    <source>
        <dbReference type="EMBL" id="PSB04839.1"/>
    </source>
</evidence>
<organism evidence="2 3">
    <name type="scientific">Merismopedia glauca CCAP 1448/3</name>
    <dbReference type="NCBI Taxonomy" id="1296344"/>
    <lineage>
        <taxon>Bacteria</taxon>
        <taxon>Bacillati</taxon>
        <taxon>Cyanobacteriota</taxon>
        <taxon>Cyanophyceae</taxon>
        <taxon>Synechococcales</taxon>
        <taxon>Merismopediaceae</taxon>
        <taxon>Merismopedia</taxon>
    </lineage>
</organism>
<accession>A0A2T1C9B5</accession>
<proteinExistence type="predicted"/>
<dbReference type="Proteomes" id="UP000238762">
    <property type="component" value="Unassembled WGS sequence"/>
</dbReference>
<evidence type="ECO:0000313" key="3">
    <source>
        <dbReference type="Proteomes" id="UP000238762"/>
    </source>
</evidence>
<feature type="transmembrane region" description="Helical" evidence="1">
    <location>
        <begin position="59"/>
        <end position="78"/>
    </location>
</feature>
<reference evidence="2 3" key="1">
    <citation type="submission" date="2018-02" db="EMBL/GenBank/DDBJ databases">
        <authorList>
            <person name="Cohen D.B."/>
            <person name="Kent A.D."/>
        </authorList>
    </citation>
    <scope>NUCLEOTIDE SEQUENCE [LARGE SCALE GENOMIC DNA]</scope>
    <source>
        <strain evidence="2 3">CCAP 1448/3</strain>
    </source>
</reference>
<name>A0A2T1C9B5_9CYAN</name>
<dbReference type="AlphaFoldDB" id="A0A2T1C9B5"/>
<protein>
    <recommendedName>
        <fullName evidence="4">Alpha/beta hydrolase</fullName>
    </recommendedName>
</protein>
<keyword evidence="1" id="KW-0812">Transmembrane</keyword>
<comment type="caution">
    <text evidence="2">The sequence shown here is derived from an EMBL/GenBank/DDBJ whole genome shotgun (WGS) entry which is preliminary data.</text>
</comment>
<keyword evidence="1" id="KW-0472">Membrane</keyword>
<sequence length="191" mass="21258">MAVICPGVHAPSLTQSFVDSVNWQGIEVLMFPSDLYPGYCGLDIYHFLSRHQIDRTSQLILIGFSAGVVGAIAAAWLWQLSGGKVEALVAFDGWGVPLFGNFEIYRFSHDYFTHVTSAWLGTGVESFYADPPVAHLEFWRSPHLTNGYSISNLDIFSSLKQSITAANYLQYLLNKGRGKREEGGRESKYIV</sequence>
<dbReference type="InterPro" id="IPR029058">
    <property type="entry name" value="AB_hydrolase_fold"/>
</dbReference>
<dbReference type="SUPFAM" id="SSF53474">
    <property type="entry name" value="alpha/beta-Hydrolases"/>
    <property type="match status" value="1"/>
</dbReference>
<evidence type="ECO:0000256" key="1">
    <source>
        <dbReference type="SAM" id="Phobius"/>
    </source>
</evidence>
<keyword evidence="1" id="KW-1133">Transmembrane helix</keyword>
<gene>
    <name evidence="2" type="ORF">C7B64_02170</name>
</gene>
<reference evidence="2 3" key="2">
    <citation type="submission" date="2018-03" db="EMBL/GenBank/DDBJ databases">
        <title>The ancient ancestry and fast evolution of plastids.</title>
        <authorList>
            <person name="Moore K.R."/>
            <person name="Magnabosco C."/>
            <person name="Momper L."/>
            <person name="Gold D.A."/>
            <person name="Bosak T."/>
            <person name="Fournier G.P."/>
        </authorList>
    </citation>
    <scope>NUCLEOTIDE SEQUENCE [LARGE SCALE GENOMIC DNA]</scope>
    <source>
        <strain evidence="2 3">CCAP 1448/3</strain>
    </source>
</reference>
<evidence type="ECO:0008006" key="4">
    <source>
        <dbReference type="Google" id="ProtNLM"/>
    </source>
</evidence>
<dbReference type="EMBL" id="PVWJ01000007">
    <property type="protein sequence ID" value="PSB04839.1"/>
    <property type="molecule type" value="Genomic_DNA"/>
</dbReference>
<dbReference type="OrthoDB" id="529979at2"/>